<gene>
    <name evidence="1" type="ORF">H8S47_06835</name>
</gene>
<name>A0ABR7AM73_9SPHN</name>
<protein>
    <submittedName>
        <fullName evidence="1">Uncharacterized protein</fullName>
    </submittedName>
</protein>
<sequence>MALENIVNAAKSALKDVVSSPSADPISDRDEVLQDLHLAEKAWATDGVHSGLWFVRDGEHVAFTPMTRNGATLTIGGQTTNFIPADRFADYLVNMRAAIEAGEFDREIAGALHGSANVGGIAEVALPPAREGSPQDIRQVQQDAVLIREGRNPDGSLSAVVSSGS</sequence>
<organism evidence="1 2">
    <name type="scientific">Sphingomonas albertensis</name>
    <dbReference type="NCBI Taxonomy" id="2762591"/>
    <lineage>
        <taxon>Bacteria</taxon>
        <taxon>Pseudomonadati</taxon>
        <taxon>Pseudomonadota</taxon>
        <taxon>Alphaproteobacteria</taxon>
        <taxon>Sphingomonadales</taxon>
        <taxon>Sphingomonadaceae</taxon>
        <taxon>Sphingomonas</taxon>
    </lineage>
</organism>
<proteinExistence type="predicted"/>
<comment type="caution">
    <text evidence="1">The sequence shown here is derived from an EMBL/GenBank/DDBJ whole genome shotgun (WGS) entry which is preliminary data.</text>
</comment>
<dbReference type="RefSeq" id="WP_187503158.1">
    <property type="nucleotide sequence ID" value="NZ_CP162536.1"/>
</dbReference>
<dbReference type="EMBL" id="JACONT010000010">
    <property type="protein sequence ID" value="MBC3941402.1"/>
    <property type="molecule type" value="Genomic_DNA"/>
</dbReference>
<dbReference type="Proteomes" id="UP000597613">
    <property type="component" value="Unassembled WGS sequence"/>
</dbReference>
<evidence type="ECO:0000313" key="2">
    <source>
        <dbReference type="Proteomes" id="UP000597613"/>
    </source>
</evidence>
<evidence type="ECO:0000313" key="1">
    <source>
        <dbReference type="EMBL" id="MBC3941402.1"/>
    </source>
</evidence>
<keyword evidence="2" id="KW-1185">Reference proteome</keyword>
<reference evidence="1 2" key="1">
    <citation type="submission" date="2020-08" db="EMBL/GenBank/DDBJ databases">
        <title>Putative novel bacterial strains isolated from necrotic wheat leaf tissues caused by Xanthomonas translucens.</title>
        <authorList>
            <person name="Tambong J.T."/>
        </authorList>
    </citation>
    <scope>NUCLEOTIDE SEQUENCE [LARGE SCALE GENOMIC DNA]</scope>
    <source>
        <strain evidence="2">DOAB 1063</strain>
    </source>
</reference>
<accession>A0ABR7AM73</accession>